<dbReference type="Gene3D" id="3.40.50.300">
    <property type="entry name" value="P-loop containing nucleotide triphosphate hydrolases"/>
    <property type="match status" value="3"/>
</dbReference>
<dbReference type="CDD" id="cd17932">
    <property type="entry name" value="DEXQc_UvrD"/>
    <property type="match status" value="1"/>
</dbReference>
<comment type="catalytic activity">
    <reaction evidence="11">
        <text>ATP + H2O = ADP + phosphate + H(+)</text>
        <dbReference type="Rhea" id="RHEA:13065"/>
        <dbReference type="ChEBI" id="CHEBI:15377"/>
        <dbReference type="ChEBI" id="CHEBI:15378"/>
        <dbReference type="ChEBI" id="CHEBI:30616"/>
        <dbReference type="ChEBI" id="CHEBI:43474"/>
        <dbReference type="ChEBI" id="CHEBI:456216"/>
        <dbReference type="EC" id="5.6.2.4"/>
    </reaction>
</comment>
<dbReference type="GO" id="GO:0005829">
    <property type="term" value="C:cytosol"/>
    <property type="evidence" value="ECO:0007669"/>
    <property type="project" value="TreeGrafter"/>
</dbReference>
<dbReference type="GO" id="GO:0000725">
    <property type="term" value="P:recombinational repair"/>
    <property type="evidence" value="ECO:0007669"/>
    <property type="project" value="TreeGrafter"/>
</dbReference>
<dbReference type="InterPro" id="IPR014016">
    <property type="entry name" value="UvrD-like_ATP-bd"/>
</dbReference>
<dbReference type="CDD" id="cd18807">
    <property type="entry name" value="SF1_C_UvrD"/>
    <property type="match status" value="1"/>
</dbReference>
<dbReference type="EC" id="5.6.2.4" evidence="9"/>
<evidence type="ECO:0000256" key="12">
    <source>
        <dbReference type="PROSITE-ProRule" id="PRU00560"/>
    </source>
</evidence>
<keyword evidence="2 12" id="KW-0547">Nucleotide-binding</keyword>
<evidence type="ECO:0000256" key="11">
    <source>
        <dbReference type="ARBA" id="ARBA00048988"/>
    </source>
</evidence>
<gene>
    <name evidence="15" type="ORF">TISLANDTSLP1_20960</name>
</gene>
<keyword evidence="4 12" id="KW-0347">Helicase</keyword>
<protein>
    <recommendedName>
        <fullName evidence="9">DNA 3'-5' helicase</fullName>
        <ecNumber evidence="9">5.6.2.4</ecNumber>
    </recommendedName>
    <alternativeName>
        <fullName evidence="10">DNA 3'-5' helicase II</fullName>
    </alternativeName>
</protein>
<dbReference type="FunFam" id="3.40.50.300:FF:004145">
    <property type="entry name" value="DNA helicase"/>
    <property type="match status" value="1"/>
</dbReference>
<comment type="catalytic activity">
    <reaction evidence="8">
        <text>Couples ATP hydrolysis with the unwinding of duplex DNA by translocating in the 3'-5' direction.</text>
        <dbReference type="EC" id="5.6.2.4"/>
    </reaction>
</comment>
<dbReference type="GO" id="GO:0003677">
    <property type="term" value="F:DNA binding"/>
    <property type="evidence" value="ECO:0007669"/>
    <property type="project" value="UniProtKB-KW"/>
</dbReference>
<sequence>MNLNKNQKIAVETSDRYLCILAGPGTGKTLTITAKIIHLLNSGINPEEIAALTFTQKAAIEMRERVLNNLHKKEDLPFIGTFHLLCIKLLREFLPEKEKYFKICTRAMQKEIISVLSNKNPDKIIEKITKFKNTGLNLDEKTTEFYEKYEQKKIELNLLDFDDLLIKTLHLLNKKIIPPLFSHIIIDEFQDINKIQYEIIKKLLKKEGSLSVFGDPDQAIYSFRGSEIDLFLNLPKDFKNLTLINLSLNYRSQANIIYASNKFITANIKRFSKKIEPLRQKGSKLTLIEVEDEYDEGKTIVKEIKSRLGASDFTETYGNREETQCTFSNFAVLARTNRQLKIIKDFLAKAGIPVKTIRRDTETWIASIVKKLTELISGGYTSKKILKDIRLSEFLESSGILEGLNDLEVSMLKNISKSYDTGKLLEQIHAFIDELSGLTSFDLFPENLNAVSLLTFHASKGLEFPVVFITGFEEGLVPYTLSSDYDLEEERRLFYVGMTRAMNDLIIIHAKNRLINGKKLSLPISSFIKEIPSECIAIKEVRIKKDVPKQNGLF</sequence>
<evidence type="ECO:0000256" key="6">
    <source>
        <dbReference type="ARBA" id="ARBA00023125"/>
    </source>
</evidence>
<reference evidence="15" key="1">
    <citation type="submission" date="2022-12" db="EMBL/GenBank/DDBJ databases">
        <title>Reference genome sequencing for broad-spectrum identification of bacterial and archaeal isolates by mass spectrometry.</title>
        <authorList>
            <person name="Sekiguchi Y."/>
            <person name="Tourlousse D.M."/>
        </authorList>
    </citation>
    <scope>NUCLEOTIDE SEQUENCE</scope>
    <source>
        <strain evidence="15">TSL-P1</strain>
    </source>
</reference>
<feature type="binding site" evidence="12">
    <location>
        <begin position="22"/>
        <end position="29"/>
    </location>
    <ligand>
        <name>ATP</name>
        <dbReference type="ChEBI" id="CHEBI:30616"/>
    </ligand>
</feature>
<evidence type="ECO:0000256" key="9">
    <source>
        <dbReference type="ARBA" id="ARBA00034808"/>
    </source>
</evidence>
<evidence type="ECO:0000259" key="13">
    <source>
        <dbReference type="PROSITE" id="PS51198"/>
    </source>
</evidence>
<dbReference type="Gene3D" id="1.10.486.10">
    <property type="entry name" value="PCRA, domain 4"/>
    <property type="match status" value="1"/>
</dbReference>
<proteinExistence type="inferred from homology"/>
<dbReference type="Pfam" id="PF13361">
    <property type="entry name" value="UvrD_C"/>
    <property type="match status" value="2"/>
</dbReference>
<dbReference type="GO" id="GO:0005524">
    <property type="term" value="F:ATP binding"/>
    <property type="evidence" value="ECO:0007669"/>
    <property type="project" value="UniProtKB-UniRule"/>
</dbReference>
<dbReference type="GO" id="GO:0016787">
    <property type="term" value="F:hydrolase activity"/>
    <property type="evidence" value="ECO:0007669"/>
    <property type="project" value="UniProtKB-UniRule"/>
</dbReference>
<dbReference type="PANTHER" id="PTHR11070">
    <property type="entry name" value="UVRD / RECB / PCRA DNA HELICASE FAMILY MEMBER"/>
    <property type="match status" value="1"/>
</dbReference>
<name>A0A9W6GHW9_9BACT</name>
<evidence type="ECO:0000259" key="14">
    <source>
        <dbReference type="PROSITE" id="PS51217"/>
    </source>
</evidence>
<keyword evidence="16" id="KW-1185">Reference proteome</keyword>
<dbReference type="GO" id="GO:0033202">
    <property type="term" value="C:DNA helicase complex"/>
    <property type="evidence" value="ECO:0007669"/>
    <property type="project" value="TreeGrafter"/>
</dbReference>
<keyword evidence="6" id="KW-0238">DNA-binding</keyword>
<dbReference type="PANTHER" id="PTHR11070:SF2">
    <property type="entry name" value="ATP-DEPENDENT DNA HELICASE SRS2"/>
    <property type="match status" value="1"/>
</dbReference>
<dbReference type="Gene3D" id="1.10.10.160">
    <property type="match status" value="1"/>
</dbReference>
<accession>A0A9W6GHW9</accession>
<organism evidence="15 16">
    <name type="scientific">Thermodesulfovibrio yellowstonii</name>
    <dbReference type="NCBI Taxonomy" id="28262"/>
    <lineage>
        <taxon>Bacteria</taxon>
        <taxon>Pseudomonadati</taxon>
        <taxon>Nitrospirota</taxon>
        <taxon>Thermodesulfovibrionia</taxon>
        <taxon>Thermodesulfovibrionales</taxon>
        <taxon>Thermodesulfovibrionaceae</taxon>
        <taxon>Thermodesulfovibrio</taxon>
    </lineage>
</organism>
<dbReference type="GO" id="GO:0043138">
    <property type="term" value="F:3'-5' DNA helicase activity"/>
    <property type="evidence" value="ECO:0007669"/>
    <property type="project" value="UniProtKB-EC"/>
</dbReference>
<evidence type="ECO:0000256" key="10">
    <source>
        <dbReference type="ARBA" id="ARBA00034923"/>
    </source>
</evidence>
<evidence type="ECO:0000256" key="3">
    <source>
        <dbReference type="ARBA" id="ARBA00022801"/>
    </source>
</evidence>
<evidence type="ECO:0000256" key="1">
    <source>
        <dbReference type="ARBA" id="ARBA00009922"/>
    </source>
</evidence>
<dbReference type="PROSITE" id="PS51217">
    <property type="entry name" value="UVRD_HELICASE_CTER"/>
    <property type="match status" value="1"/>
</dbReference>
<dbReference type="Pfam" id="PF00580">
    <property type="entry name" value="UvrD-helicase"/>
    <property type="match status" value="1"/>
</dbReference>
<keyword evidence="5 12" id="KW-0067">ATP-binding</keyword>
<dbReference type="InterPro" id="IPR027417">
    <property type="entry name" value="P-loop_NTPase"/>
</dbReference>
<dbReference type="SUPFAM" id="SSF52540">
    <property type="entry name" value="P-loop containing nucleoside triphosphate hydrolases"/>
    <property type="match status" value="1"/>
</dbReference>
<dbReference type="InterPro" id="IPR000212">
    <property type="entry name" value="DNA_helicase_UvrD/REP"/>
</dbReference>
<evidence type="ECO:0000256" key="8">
    <source>
        <dbReference type="ARBA" id="ARBA00034617"/>
    </source>
</evidence>
<dbReference type="InterPro" id="IPR013986">
    <property type="entry name" value="DExx_box_DNA_helicase_dom_sf"/>
</dbReference>
<evidence type="ECO:0000256" key="5">
    <source>
        <dbReference type="ARBA" id="ARBA00022840"/>
    </source>
</evidence>
<evidence type="ECO:0000256" key="2">
    <source>
        <dbReference type="ARBA" id="ARBA00022741"/>
    </source>
</evidence>
<dbReference type="AlphaFoldDB" id="A0A9W6GHW9"/>
<evidence type="ECO:0000256" key="4">
    <source>
        <dbReference type="ARBA" id="ARBA00022806"/>
    </source>
</evidence>
<dbReference type="EMBL" id="BSDX01000001">
    <property type="protein sequence ID" value="GLI54403.1"/>
    <property type="molecule type" value="Genomic_DNA"/>
</dbReference>
<keyword evidence="7" id="KW-0413">Isomerase</keyword>
<evidence type="ECO:0000313" key="15">
    <source>
        <dbReference type="EMBL" id="GLI54403.1"/>
    </source>
</evidence>
<feature type="domain" description="UvrD-like helicase ATP-binding" evidence="13">
    <location>
        <begin position="1"/>
        <end position="253"/>
    </location>
</feature>
<evidence type="ECO:0000313" key="16">
    <source>
        <dbReference type="Proteomes" id="UP001144297"/>
    </source>
</evidence>
<feature type="domain" description="UvrD-like helicase C-terminal" evidence="14">
    <location>
        <begin position="254"/>
        <end position="554"/>
    </location>
</feature>
<dbReference type="InterPro" id="IPR014017">
    <property type="entry name" value="DNA_helicase_UvrD-like_C"/>
</dbReference>
<comment type="caution">
    <text evidence="15">The sequence shown here is derived from an EMBL/GenBank/DDBJ whole genome shotgun (WGS) entry which is preliminary data.</text>
</comment>
<evidence type="ECO:0000256" key="7">
    <source>
        <dbReference type="ARBA" id="ARBA00023235"/>
    </source>
</evidence>
<keyword evidence="3 12" id="KW-0378">Hydrolase</keyword>
<dbReference type="Proteomes" id="UP001144297">
    <property type="component" value="Unassembled WGS sequence"/>
</dbReference>
<comment type="similarity">
    <text evidence="1">Belongs to the helicase family. UvrD subfamily.</text>
</comment>
<dbReference type="PROSITE" id="PS51198">
    <property type="entry name" value="UVRD_HELICASE_ATP_BIND"/>
    <property type="match status" value="1"/>
</dbReference>